<dbReference type="GO" id="GO:0006082">
    <property type="term" value="P:organic acid metabolic process"/>
    <property type="evidence" value="ECO:0007669"/>
    <property type="project" value="TreeGrafter"/>
</dbReference>
<dbReference type="InterPro" id="IPR001128">
    <property type="entry name" value="Cyt_P450"/>
</dbReference>
<keyword evidence="9" id="KW-1185">Reference proteome</keyword>
<reference evidence="8" key="1">
    <citation type="submission" date="2021-06" db="EMBL/GenBank/DDBJ databases">
        <authorList>
            <person name="Hodson N. C."/>
            <person name="Mongue J. A."/>
            <person name="Jaron S. K."/>
        </authorList>
    </citation>
    <scope>NUCLEOTIDE SEQUENCE</scope>
</reference>
<dbReference type="GO" id="GO:0005506">
    <property type="term" value="F:iron ion binding"/>
    <property type="evidence" value="ECO:0007669"/>
    <property type="project" value="InterPro"/>
</dbReference>
<dbReference type="GO" id="GO:0020037">
    <property type="term" value="F:heme binding"/>
    <property type="evidence" value="ECO:0007669"/>
    <property type="project" value="InterPro"/>
</dbReference>
<dbReference type="PROSITE" id="PS00086">
    <property type="entry name" value="CYTOCHROME_P450"/>
    <property type="match status" value="1"/>
</dbReference>
<accession>A0A8J2JPX1</accession>
<comment type="similarity">
    <text evidence="2 7">Belongs to the cytochrome P450 family.</text>
</comment>
<comment type="cofactor">
    <cofactor evidence="1">
        <name>heme</name>
        <dbReference type="ChEBI" id="CHEBI:30413"/>
    </cofactor>
</comment>
<dbReference type="GO" id="GO:0006805">
    <property type="term" value="P:xenobiotic metabolic process"/>
    <property type="evidence" value="ECO:0007669"/>
    <property type="project" value="TreeGrafter"/>
</dbReference>
<name>A0A8J2JPX1_9HEXA</name>
<dbReference type="Pfam" id="PF00067">
    <property type="entry name" value="p450"/>
    <property type="match status" value="1"/>
</dbReference>
<dbReference type="GO" id="GO:0008395">
    <property type="term" value="F:steroid hydroxylase activity"/>
    <property type="evidence" value="ECO:0007669"/>
    <property type="project" value="TreeGrafter"/>
</dbReference>
<evidence type="ECO:0008006" key="10">
    <source>
        <dbReference type="Google" id="ProtNLM"/>
    </source>
</evidence>
<dbReference type="InterPro" id="IPR050182">
    <property type="entry name" value="Cytochrome_P450_fam2"/>
</dbReference>
<evidence type="ECO:0000256" key="3">
    <source>
        <dbReference type="ARBA" id="ARBA00022617"/>
    </source>
</evidence>
<dbReference type="EMBL" id="CAJVCH010013842">
    <property type="protein sequence ID" value="CAG7676539.1"/>
    <property type="molecule type" value="Genomic_DNA"/>
</dbReference>
<dbReference type="GO" id="GO:0005737">
    <property type="term" value="C:cytoplasm"/>
    <property type="evidence" value="ECO:0007669"/>
    <property type="project" value="TreeGrafter"/>
</dbReference>
<keyword evidence="7" id="KW-0503">Monooxygenase</keyword>
<keyword evidence="3 7" id="KW-0349">Heme</keyword>
<keyword evidence="6 7" id="KW-0408">Iron</keyword>
<evidence type="ECO:0000256" key="1">
    <source>
        <dbReference type="ARBA" id="ARBA00001971"/>
    </source>
</evidence>
<evidence type="ECO:0000313" key="9">
    <source>
        <dbReference type="Proteomes" id="UP000708208"/>
    </source>
</evidence>
<comment type="caution">
    <text evidence="8">The sequence shown here is derived from an EMBL/GenBank/DDBJ whole genome shotgun (WGS) entry which is preliminary data.</text>
</comment>
<dbReference type="InterPro" id="IPR017972">
    <property type="entry name" value="Cyt_P450_CS"/>
</dbReference>
<evidence type="ECO:0000256" key="5">
    <source>
        <dbReference type="ARBA" id="ARBA00023002"/>
    </source>
</evidence>
<dbReference type="PANTHER" id="PTHR24300">
    <property type="entry name" value="CYTOCHROME P450 508A4-RELATED"/>
    <property type="match status" value="1"/>
</dbReference>
<proteinExistence type="inferred from homology"/>
<protein>
    <recommendedName>
        <fullName evidence="10">Cytochrome P450</fullName>
    </recommendedName>
</protein>
<keyword evidence="4 7" id="KW-0479">Metal-binding</keyword>
<evidence type="ECO:0000256" key="7">
    <source>
        <dbReference type="RuleBase" id="RU000461"/>
    </source>
</evidence>
<gene>
    <name evidence="8" type="ORF">AFUS01_LOCUS2425</name>
</gene>
<evidence type="ECO:0000313" key="8">
    <source>
        <dbReference type="EMBL" id="CAG7676539.1"/>
    </source>
</evidence>
<evidence type="ECO:0000256" key="2">
    <source>
        <dbReference type="ARBA" id="ARBA00010617"/>
    </source>
</evidence>
<dbReference type="Proteomes" id="UP000708208">
    <property type="component" value="Unassembled WGS sequence"/>
</dbReference>
<dbReference type="OrthoDB" id="3934656at2759"/>
<keyword evidence="5 7" id="KW-0560">Oxidoreductase</keyword>
<evidence type="ECO:0000256" key="4">
    <source>
        <dbReference type="ARBA" id="ARBA00022723"/>
    </source>
</evidence>
<organism evidence="8 9">
    <name type="scientific">Allacma fusca</name>
    <dbReference type="NCBI Taxonomy" id="39272"/>
    <lineage>
        <taxon>Eukaryota</taxon>
        <taxon>Metazoa</taxon>
        <taxon>Ecdysozoa</taxon>
        <taxon>Arthropoda</taxon>
        <taxon>Hexapoda</taxon>
        <taxon>Collembola</taxon>
        <taxon>Symphypleona</taxon>
        <taxon>Sminthuridae</taxon>
        <taxon>Allacma</taxon>
    </lineage>
</organism>
<sequence length="217" mass="24813">MDKHSDSEENYFTEEHFLTVCTDLFMAGADTTSNTLEFAILFMALNPDVQRKVQEEIEIIFGDRLPSLNFKNVMPYTEATTLEILRHSCTIPVTGRCPMADFHINGAPVMKDSLIAINIYGIHYSKKIWTDPELFRPERFLCPDGKIINRDKIMPFGHGKRKCLGESTSRNTFFLFFVSMLQKFSFQLSPKYPAPSLQQVCGLSRAPKPFSVSILKR</sequence>
<dbReference type="GO" id="GO:0016712">
    <property type="term" value="F:oxidoreductase activity, acting on paired donors, with incorporation or reduction of molecular oxygen, reduced flavin or flavoprotein as one donor, and incorporation of one atom of oxygen"/>
    <property type="evidence" value="ECO:0007669"/>
    <property type="project" value="TreeGrafter"/>
</dbReference>
<dbReference type="PANTHER" id="PTHR24300:SF376">
    <property type="entry name" value="CYTOCHROME P450 15A1"/>
    <property type="match status" value="1"/>
</dbReference>
<evidence type="ECO:0000256" key="6">
    <source>
        <dbReference type="ARBA" id="ARBA00023004"/>
    </source>
</evidence>
<dbReference type="AlphaFoldDB" id="A0A8J2JPX1"/>